<evidence type="ECO:0000259" key="3">
    <source>
        <dbReference type="PROSITE" id="PS51635"/>
    </source>
</evidence>
<comment type="caution">
    <text evidence="4">The sequence shown here is derived from an EMBL/GenBank/DDBJ whole genome shotgun (WGS) entry which is preliminary data.</text>
</comment>
<dbReference type="InterPro" id="IPR016035">
    <property type="entry name" value="Acyl_Trfase/lysoPLipase"/>
</dbReference>
<dbReference type="GO" id="GO:0016042">
    <property type="term" value="P:lipid catabolic process"/>
    <property type="evidence" value="ECO:0007669"/>
    <property type="project" value="UniProtKB-UniRule"/>
</dbReference>
<reference evidence="4" key="2">
    <citation type="submission" date="2021-04" db="EMBL/GenBank/DDBJ databases">
        <authorList>
            <person name="Gilroy R."/>
        </authorList>
    </citation>
    <scope>NUCLEOTIDE SEQUENCE</scope>
    <source>
        <strain evidence="4">CHK118-2852</strain>
    </source>
</reference>
<name>A0A9D2GXT3_9BACE</name>
<organism evidence="4 5">
    <name type="scientific">Candidatus Bacteroides merdavium</name>
    <dbReference type="NCBI Taxonomy" id="2838472"/>
    <lineage>
        <taxon>Bacteria</taxon>
        <taxon>Pseudomonadati</taxon>
        <taxon>Bacteroidota</taxon>
        <taxon>Bacteroidia</taxon>
        <taxon>Bacteroidales</taxon>
        <taxon>Bacteroidaceae</taxon>
        <taxon>Bacteroides</taxon>
    </lineage>
</organism>
<sequence length="295" mass="34149">MPKVSIVVSGGSSKGAYQIGFFNALKKSGLASSIEAISATSIGTINAYAFLTNKIDLAEQLWLNLNVNGIWNFKSKIKNEKFLTNSLSKLISENDYIYCDFYVTLSEMSTMSAQYFNLKGKINPLKEKILETSISIPLLTFPPFQQKDKIYFDGGVTDNIPTTPIINKKHDILFIVHFTPECTIIPIPTILQADVIYINMSQSDKFKKGNFNFKREQVQEMIEEGERYTLLKINEYLLHQQQKTIYKRDINYYYFSGANLLALLNRLLRIDKVKRILYIRNIKRKYKNLKKWCRK</sequence>
<dbReference type="Pfam" id="PF01734">
    <property type="entry name" value="Patatin"/>
    <property type="match status" value="1"/>
</dbReference>
<dbReference type="Gene3D" id="3.40.1090.10">
    <property type="entry name" value="Cytosolic phospholipase A2 catalytic domain"/>
    <property type="match status" value="1"/>
</dbReference>
<evidence type="ECO:0000313" key="4">
    <source>
        <dbReference type="EMBL" id="HIZ90975.1"/>
    </source>
</evidence>
<dbReference type="PROSITE" id="PS51635">
    <property type="entry name" value="PNPLA"/>
    <property type="match status" value="1"/>
</dbReference>
<feature type="active site" description="Proton acceptor" evidence="2">
    <location>
        <position position="153"/>
    </location>
</feature>
<feature type="active site" description="Nucleophile" evidence="2">
    <location>
        <position position="41"/>
    </location>
</feature>
<keyword evidence="2" id="KW-0442">Lipid degradation</keyword>
<keyword evidence="1 2" id="KW-0443">Lipid metabolism</keyword>
<evidence type="ECO:0000256" key="2">
    <source>
        <dbReference type="PROSITE-ProRule" id="PRU01161"/>
    </source>
</evidence>
<proteinExistence type="predicted"/>
<dbReference type="GO" id="GO:0016787">
    <property type="term" value="F:hydrolase activity"/>
    <property type="evidence" value="ECO:0007669"/>
    <property type="project" value="UniProtKB-UniRule"/>
</dbReference>
<dbReference type="Proteomes" id="UP000824108">
    <property type="component" value="Unassembled WGS sequence"/>
</dbReference>
<dbReference type="EMBL" id="DXAV01000021">
    <property type="protein sequence ID" value="HIZ90975.1"/>
    <property type="molecule type" value="Genomic_DNA"/>
</dbReference>
<evidence type="ECO:0000256" key="1">
    <source>
        <dbReference type="ARBA" id="ARBA00023098"/>
    </source>
</evidence>
<dbReference type="InterPro" id="IPR002641">
    <property type="entry name" value="PNPLA_dom"/>
</dbReference>
<feature type="short sequence motif" description="DGA/G" evidence="2">
    <location>
        <begin position="153"/>
        <end position="155"/>
    </location>
</feature>
<keyword evidence="2" id="KW-0378">Hydrolase</keyword>
<protein>
    <submittedName>
        <fullName evidence="4">Patatin-like phospholipase family protein</fullName>
    </submittedName>
</protein>
<reference evidence="4" key="1">
    <citation type="journal article" date="2021" name="PeerJ">
        <title>Extensive microbial diversity within the chicken gut microbiome revealed by metagenomics and culture.</title>
        <authorList>
            <person name="Gilroy R."/>
            <person name="Ravi A."/>
            <person name="Getino M."/>
            <person name="Pursley I."/>
            <person name="Horton D.L."/>
            <person name="Alikhan N.F."/>
            <person name="Baker D."/>
            <person name="Gharbi K."/>
            <person name="Hall N."/>
            <person name="Watson M."/>
            <person name="Adriaenssens E.M."/>
            <person name="Foster-Nyarko E."/>
            <person name="Jarju S."/>
            <person name="Secka A."/>
            <person name="Antonio M."/>
            <person name="Oren A."/>
            <person name="Chaudhuri R.R."/>
            <person name="La Ragione R."/>
            <person name="Hildebrand F."/>
            <person name="Pallen M.J."/>
        </authorList>
    </citation>
    <scope>NUCLEOTIDE SEQUENCE</scope>
    <source>
        <strain evidence="4">CHK118-2852</strain>
    </source>
</reference>
<feature type="domain" description="PNPLA" evidence="3">
    <location>
        <begin position="6"/>
        <end position="166"/>
    </location>
</feature>
<evidence type="ECO:0000313" key="5">
    <source>
        <dbReference type="Proteomes" id="UP000824108"/>
    </source>
</evidence>
<dbReference type="AlphaFoldDB" id="A0A9D2GXT3"/>
<gene>
    <name evidence="4" type="ORF">H9807_02450</name>
</gene>
<comment type="caution">
    <text evidence="2">Lacks conserved residue(s) required for the propagation of feature annotation.</text>
</comment>
<accession>A0A9D2GXT3</accession>
<dbReference type="SUPFAM" id="SSF52151">
    <property type="entry name" value="FabD/lysophospholipase-like"/>
    <property type="match status" value="1"/>
</dbReference>